<feature type="chain" id="PRO_5045588474" evidence="2">
    <location>
        <begin position="22"/>
        <end position="178"/>
    </location>
</feature>
<name>A0ABN6EUY5_9BACT</name>
<keyword evidence="4" id="KW-1185">Reference proteome</keyword>
<evidence type="ECO:0000256" key="2">
    <source>
        <dbReference type="SAM" id="SignalP"/>
    </source>
</evidence>
<gene>
    <name evidence="3" type="ORF">PSDVSF_33480</name>
</gene>
<protein>
    <submittedName>
        <fullName evidence="3">Uncharacterized protein</fullName>
    </submittedName>
</protein>
<dbReference type="EMBL" id="AP024485">
    <property type="protein sequence ID" value="BCS90106.1"/>
    <property type="molecule type" value="Genomic_DNA"/>
</dbReference>
<accession>A0ABN6EUY5</accession>
<keyword evidence="2" id="KW-0732">Signal</keyword>
<evidence type="ECO:0000313" key="3">
    <source>
        <dbReference type="EMBL" id="BCS90106.1"/>
    </source>
</evidence>
<evidence type="ECO:0000256" key="1">
    <source>
        <dbReference type="SAM" id="MobiDB-lite"/>
    </source>
</evidence>
<dbReference type="Proteomes" id="UP001053296">
    <property type="component" value="Chromosome"/>
</dbReference>
<proteinExistence type="predicted"/>
<feature type="signal peptide" evidence="2">
    <location>
        <begin position="1"/>
        <end position="21"/>
    </location>
</feature>
<reference evidence="3" key="1">
    <citation type="journal article" date="2022" name="Arch. Microbiol.">
        <title>Pseudodesulfovibrio sediminis sp. nov., a mesophilic and neutrophilic sulfate-reducing bacterium isolated from sediment of a brackish lake.</title>
        <authorList>
            <person name="Takahashi A."/>
            <person name="Kojima H."/>
            <person name="Watanabe M."/>
            <person name="Fukui M."/>
        </authorList>
    </citation>
    <scope>NUCLEOTIDE SEQUENCE</scope>
    <source>
        <strain evidence="3">SF6</strain>
    </source>
</reference>
<organism evidence="3 4">
    <name type="scientific">Pseudodesulfovibrio sediminis</name>
    <dbReference type="NCBI Taxonomy" id="2810563"/>
    <lineage>
        <taxon>Bacteria</taxon>
        <taxon>Pseudomonadati</taxon>
        <taxon>Thermodesulfobacteriota</taxon>
        <taxon>Desulfovibrionia</taxon>
        <taxon>Desulfovibrionales</taxon>
        <taxon>Desulfovibrionaceae</taxon>
    </lineage>
</organism>
<evidence type="ECO:0000313" key="4">
    <source>
        <dbReference type="Proteomes" id="UP001053296"/>
    </source>
</evidence>
<dbReference type="RefSeq" id="WP_229592046.1">
    <property type="nucleotide sequence ID" value="NZ_AP024485.1"/>
</dbReference>
<sequence>MRRILFAIVLTMTFMTGSALASEYEDMDRCLGRAVVARLVCKDVDDVQFVSKVRDNLYLFSVFYARQEARFIVGVSSKSIRVQGREFLKLTKTIPYNFDDNSKCGVATFSSPECPTSAPIVCCSEKTVEDKLDDKFWGRPIPDLLDEDLKKALEMYKEEQEANPDGKPAEGTEAAPQQ</sequence>
<feature type="region of interest" description="Disordered" evidence="1">
    <location>
        <begin position="155"/>
        <end position="178"/>
    </location>
</feature>